<protein>
    <recommendedName>
        <fullName evidence="13">G-protein coupled receptors family 1 profile domain-containing protein</fullName>
    </recommendedName>
</protein>
<dbReference type="InterPro" id="IPR001184">
    <property type="entry name" value="Somatstn_rcpt_5"/>
</dbReference>
<dbReference type="EMBL" id="CADEAL010004417">
    <property type="protein sequence ID" value="CAB1459107.1"/>
    <property type="molecule type" value="Genomic_DNA"/>
</dbReference>
<keyword evidence="7" id="KW-1015">Disulfide bond</keyword>
<comment type="subcellular location">
    <subcellularLocation>
        <location evidence="1">Cell membrane</location>
        <topology evidence="1">Multi-pass membrane protein</topology>
    </subcellularLocation>
</comment>
<evidence type="ECO:0000256" key="6">
    <source>
        <dbReference type="ARBA" id="ARBA00023136"/>
    </source>
</evidence>
<dbReference type="AlphaFoldDB" id="A0A9N7ZDG0"/>
<dbReference type="OrthoDB" id="6076970at2759"/>
<dbReference type="GO" id="GO:0071385">
    <property type="term" value="P:cellular response to glucocorticoid stimulus"/>
    <property type="evidence" value="ECO:0007669"/>
    <property type="project" value="TreeGrafter"/>
</dbReference>
<dbReference type="GO" id="GO:0043005">
    <property type="term" value="C:neuron projection"/>
    <property type="evidence" value="ECO:0007669"/>
    <property type="project" value="TreeGrafter"/>
</dbReference>
<feature type="domain" description="G-protein coupled receptors family 1 profile" evidence="13">
    <location>
        <begin position="56"/>
        <end position="305"/>
    </location>
</feature>
<reference evidence="14" key="1">
    <citation type="submission" date="2020-03" db="EMBL/GenBank/DDBJ databases">
        <authorList>
            <person name="Weist P."/>
        </authorList>
    </citation>
    <scope>NUCLEOTIDE SEQUENCE</scope>
</reference>
<evidence type="ECO:0000256" key="11">
    <source>
        <dbReference type="RuleBase" id="RU000688"/>
    </source>
</evidence>
<keyword evidence="4 12" id="KW-1133">Transmembrane helix</keyword>
<dbReference type="PROSITE" id="PS00237">
    <property type="entry name" value="G_PROTEIN_RECEP_F1_1"/>
    <property type="match status" value="1"/>
</dbReference>
<keyword evidence="15" id="KW-1185">Reference proteome</keyword>
<keyword evidence="2" id="KW-1003">Cell membrane</keyword>
<dbReference type="InterPro" id="IPR017452">
    <property type="entry name" value="GPCR_Rhodpsn_7TM"/>
</dbReference>
<sequence length="366" mass="41268">MDGFNWTSTSVNVTGASSKLHRNYTYNNSSETQAPMPFGVVTAVIYPIVFVVGFLGNTLVIYVVVRYAKMKTVTNMYILNLALADELYILGIPFLGTNSALSYWPFGDFFCKVYMTADAMSQFSSTFCLTVMSIDRYLAVVYPIRSSKWRKPKVAKVFNGMVWVVAFLIVLPVTIYSHVQENFDTCNVTWPDPTDLWSIVFILYTSILGFFGPLLVISLCYLIIVIKVRSAGVRAGLTKRRRSERKVTRMVVVIVLVFVLCWLPFFTANLVNLVYIIPETNSNATVYFFLVILTYVNSCANPILYGFLSDNFKQSFQKVLCSYKPNGVSTTDQMRGRQTATKAVQMEVVDCRDAEPFTSKTVVNGQ</sequence>
<evidence type="ECO:0000259" key="13">
    <source>
        <dbReference type="PROSITE" id="PS50262"/>
    </source>
</evidence>
<dbReference type="InterPro" id="IPR000276">
    <property type="entry name" value="GPCR_Rhodpsn"/>
</dbReference>
<dbReference type="PANTHER" id="PTHR24229">
    <property type="entry name" value="NEUROPEPTIDES RECEPTOR"/>
    <property type="match status" value="1"/>
</dbReference>
<keyword evidence="6 12" id="KW-0472">Membrane</keyword>
<evidence type="ECO:0000256" key="10">
    <source>
        <dbReference type="ARBA" id="ARBA00023224"/>
    </source>
</evidence>
<keyword evidence="10 11" id="KW-0807">Transducer</keyword>
<feature type="transmembrane region" description="Helical" evidence="12">
    <location>
        <begin position="247"/>
        <end position="266"/>
    </location>
</feature>
<dbReference type="FunFam" id="1.20.1070.10:FF:000039">
    <property type="entry name" value="somatostatin receptor type 2"/>
    <property type="match status" value="1"/>
</dbReference>
<comment type="similarity">
    <text evidence="11">Belongs to the G-protein coupled receptor 1 family.</text>
</comment>
<evidence type="ECO:0000256" key="9">
    <source>
        <dbReference type="ARBA" id="ARBA00023180"/>
    </source>
</evidence>
<name>A0A9N7ZDG0_PLEPL</name>
<feature type="transmembrane region" description="Helical" evidence="12">
    <location>
        <begin position="77"/>
        <end position="96"/>
    </location>
</feature>
<dbReference type="PROSITE" id="PS50262">
    <property type="entry name" value="G_PROTEIN_RECEP_F1_2"/>
    <property type="match status" value="1"/>
</dbReference>
<keyword evidence="5 11" id="KW-0297">G-protein coupled receptor</keyword>
<dbReference type="PRINTS" id="PR00591">
    <property type="entry name" value="SOMATOSTTN5R"/>
</dbReference>
<proteinExistence type="inferred from homology"/>
<evidence type="ECO:0000256" key="1">
    <source>
        <dbReference type="ARBA" id="ARBA00004651"/>
    </source>
</evidence>
<dbReference type="Pfam" id="PF00001">
    <property type="entry name" value="7tm_1"/>
    <property type="match status" value="1"/>
</dbReference>
<gene>
    <name evidence="14" type="ORF">PLEPLA_LOCUS46943</name>
</gene>
<dbReference type="GO" id="GO:0004994">
    <property type="term" value="F:somatostatin receptor activity"/>
    <property type="evidence" value="ECO:0007669"/>
    <property type="project" value="InterPro"/>
</dbReference>
<evidence type="ECO:0000256" key="12">
    <source>
        <dbReference type="SAM" id="Phobius"/>
    </source>
</evidence>
<organism evidence="14 15">
    <name type="scientific">Pleuronectes platessa</name>
    <name type="common">European plaice</name>
    <dbReference type="NCBI Taxonomy" id="8262"/>
    <lineage>
        <taxon>Eukaryota</taxon>
        <taxon>Metazoa</taxon>
        <taxon>Chordata</taxon>
        <taxon>Craniata</taxon>
        <taxon>Vertebrata</taxon>
        <taxon>Euteleostomi</taxon>
        <taxon>Actinopterygii</taxon>
        <taxon>Neopterygii</taxon>
        <taxon>Teleostei</taxon>
        <taxon>Neoteleostei</taxon>
        <taxon>Acanthomorphata</taxon>
        <taxon>Carangaria</taxon>
        <taxon>Pleuronectiformes</taxon>
        <taxon>Pleuronectoidei</taxon>
        <taxon>Pleuronectidae</taxon>
        <taxon>Pleuronectes</taxon>
    </lineage>
</organism>
<feature type="transmembrane region" description="Helical" evidence="12">
    <location>
        <begin position="123"/>
        <end position="145"/>
    </location>
</feature>
<dbReference type="InterPro" id="IPR000586">
    <property type="entry name" value="Somatstn_rcpt"/>
</dbReference>
<dbReference type="PRINTS" id="PR00237">
    <property type="entry name" value="GPCRRHODOPSN"/>
</dbReference>
<evidence type="ECO:0000256" key="7">
    <source>
        <dbReference type="ARBA" id="ARBA00023157"/>
    </source>
</evidence>
<evidence type="ECO:0000256" key="2">
    <source>
        <dbReference type="ARBA" id="ARBA00022475"/>
    </source>
</evidence>
<dbReference type="SMART" id="SM01381">
    <property type="entry name" value="7TM_GPCR_Srsx"/>
    <property type="match status" value="1"/>
</dbReference>
<dbReference type="Proteomes" id="UP001153269">
    <property type="component" value="Unassembled WGS sequence"/>
</dbReference>
<dbReference type="SUPFAM" id="SSF81321">
    <property type="entry name" value="Family A G protein-coupled receptor-like"/>
    <property type="match status" value="1"/>
</dbReference>
<evidence type="ECO:0000313" key="15">
    <source>
        <dbReference type="Proteomes" id="UP001153269"/>
    </source>
</evidence>
<dbReference type="Gene3D" id="1.20.1070.10">
    <property type="entry name" value="Rhodopsin 7-helix transmembrane proteins"/>
    <property type="match status" value="1"/>
</dbReference>
<feature type="transmembrane region" description="Helical" evidence="12">
    <location>
        <begin position="286"/>
        <end position="308"/>
    </location>
</feature>
<dbReference type="GO" id="GO:0005886">
    <property type="term" value="C:plasma membrane"/>
    <property type="evidence" value="ECO:0007669"/>
    <property type="project" value="UniProtKB-SubCell"/>
</dbReference>
<dbReference type="PRINTS" id="PR00246">
    <property type="entry name" value="SOMATOSTATNR"/>
</dbReference>
<keyword evidence="8 11" id="KW-0675">Receptor</keyword>
<feature type="transmembrane region" description="Helical" evidence="12">
    <location>
        <begin position="157"/>
        <end position="176"/>
    </location>
</feature>
<evidence type="ECO:0000256" key="3">
    <source>
        <dbReference type="ARBA" id="ARBA00022692"/>
    </source>
</evidence>
<accession>A0A9N7ZDG0</accession>
<dbReference type="PANTHER" id="PTHR24229:SF20">
    <property type="entry name" value="SOMATOSTATIN RECEPTOR TYPE 5"/>
    <property type="match status" value="1"/>
</dbReference>
<keyword evidence="3 11" id="KW-0812">Transmembrane</keyword>
<evidence type="ECO:0000313" key="14">
    <source>
        <dbReference type="EMBL" id="CAB1459107.1"/>
    </source>
</evidence>
<feature type="transmembrane region" description="Helical" evidence="12">
    <location>
        <begin position="196"/>
        <end position="226"/>
    </location>
</feature>
<dbReference type="GO" id="GO:0042923">
    <property type="term" value="F:neuropeptide binding"/>
    <property type="evidence" value="ECO:0007669"/>
    <property type="project" value="TreeGrafter"/>
</dbReference>
<dbReference type="GO" id="GO:0050796">
    <property type="term" value="P:regulation of insulin secretion"/>
    <property type="evidence" value="ECO:0007669"/>
    <property type="project" value="TreeGrafter"/>
</dbReference>
<keyword evidence="9" id="KW-0325">Glycoprotein</keyword>
<evidence type="ECO:0000256" key="4">
    <source>
        <dbReference type="ARBA" id="ARBA00022989"/>
    </source>
</evidence>
<feature type="transmembrane region" description="Helical" evidence="12">
    <location>
        <begin position="44"/>
        <end position="65"/>
    </location>
</feature>
<evidence type="ECO:0000256" key="5">
    <source>
        <dbReference type="ARBA" id="ARBA00023040"/>
    </source>
</evidence>
<evidence type="ECO:0000256" key="8">
    <source>
        <dbReference type="ARBA" id="ARBA00023170"/>
    </source>
</evidence>
<comment type="caution">
    <text evidence="14">The sequence shown here is derived from an EMBL/GenBank/DDBJ whole genome shotgun (WGS) entry which is preliminary data.</text>
</comment>